<feature type="region of interest" description="Disordered" evidence="1">
    <location>
        <begin position="47"/>
        <end position="66"/>
    </location>
</feature>
<dbReference type="Proteomes" id="UP001499882">
    <property type="component" value="Unassembled WGS sequence"/>
</dbReference>
<sequence>MGTLAVWQLGSVDAASRSADLLGRLVRDDLLVIHDAAVVEWARDDRRPSTRPLNDAAPTGAPTDGALTDGALTDGVLTDGVLGSGFWGLLFGLVFFVPLLGAAIGATTGALAGALADVGIDDHFINRVRDQVTPGTSALFLLAPDSVVGRVHDELAELRPTLITTHLDDDQEAALRAVFGG</sequence>
<dbReference type="EMBL" id="BAABKN010000023">
    <property type="protein sequence ID" value="GAA4747494.1"/>
    <property type="molecule type" value="Genomic_DNA"/>
</dbReference>
<dbReference type="RefSeq" id="WP_345528241.1">
    <property type="nucleotide sequence ID" value="NZ_BAABKN010000023.1"/>
</dbReference>
<feature type="transmembrane region" description="Helical" evidence="2">
    <location>
        <begin position="86"/>
        <end position="106"/>
    </location>
</feature>
<gene>
    <name evidence="3" type="ORF">GCM10023350_35430</name>
</gene>
<evidence type="ECO:0000313" key="3">
    <source>
        <dbReference type="EMBL" id="GAA4747494.1"/>
    </source>
</evidence>
<reference evidence="4" key="1">
    <citation type="journal article" date="2019" name="Int. J. Syst. Evol. Microbiol.">
        <title>The Global Catalogue of Microorganisms (GCM) 10K type strain sequencing project: providing services to taxonomists for standard genome sequencing and annotation.</title>
        <authorList>
            <consortium name="The Broad Institute Genomics Platform"/>
            <consortium name="The Broad Institute Genome Sequencing Center for Infectious Disease"/>
            <person name="Wu L."/>
            <person name="Ma J."/>
        </authorList>
    </citation>
    <scope>NUCLEOTIDE SEQUENCE [LARGE SCALE GENOMIC DNA]</scope>
    <source>
        <strain evidence="4">JCM 18532</strain>
    </source>
</reference>
<evidence type="ECO:0000256" key="2">
    <source>
        <dbReference type="SAM" id="Phobius"/>
    </source>
</evidence>
<organism evidence="3 4">
    <name type="scientific">Nocardioides endophyticus</name>
    <dbReference type="NCBI Taxonomy" id="1353775"/>
    <lineage>
        <taxon>Bacteria</taxon>
        <taxon>Bacillati</taxon>
        <taxon>Actinomycetota</taxon>
        <taxon>Actinomycetes</taxon>
        <taxon>Propionibacteriales</taxon>
        <taxon>Nocardioidaceae</taxon>
        <taxon>Nocardioides</taxon>
    </lineage>
</organism>
<keyword evidence="2" id="KW-0472">Membrane</keyword>
<accession>A0ABP8Z5Z5</accession>
<dbReference type="InterPro" id="IPR009200">
    <property type="entry name" value="DUF1269_membrane"/>
</dbReference>
<comment type="caution">
    <text evidence="3">The sequence shown here is derived from an EMBL/GenBank/DDBJ whole genome shotgun (WGS) entry which is preliminary data.</text>
</comment>
<dbReference type="Pfam" id="PF06897">
    <property type="entry name" value="DUF1269"/>
    <property type="match status" value="1"/>
</dbReference>
<keyword evidence="4" id="KW-1185">Reference proteome</keyword>
<keyword evidence="2" id="KW-1133">Transmembrane helix</keyword>
<proteinExistence type="predicted"/>
<evidence type="ECO:0000313" key="4">
    <source>
        <dbReference type="Proteomes" id="UP001499882"/>
    </source>
</evidence>
<evidence type="ECO:0000256" key="1">
    <source>
        <dbReference type="SAM" id="MobiDB-lite"/>
    </source>
</evidence>
<name>A0ABP8Z5Z5_9ACTN</name>
<protein>
    <submittedName>
        <fullName evidence="3">DUF1269 domain-containing protein</fullName>
    </submittedName>
</protein>
<keyword evidence="2" id="KW-0812">Transmembrane</keyword>